<dbReference type="Ensembl" id="ENSSSUT00005028736.1">
    <property type="protein sequence ID" value="ENSSSUP00005025118.1"/>
    <property type="gene ID" value="ENSSSUG00005016375.1"/>
</dbReference>
<feature type="domain" description="TIR" evidence="27">
    <location>
        <begin position="986"/>
        <end position="1130"/>
    </location>
</feature>
<evidence type="ECO:0000256" key="21">
    <source>
        <dbReference type="ARBA" id="ARBA00023228"/>
    </source>
</evidence>
<evidence type="ECO:0000256" key="18">
    <source>
        <dbReference type="ARBA" id="ARBA00023170"/>
    </source>
</evidence>
<keyword evidence="17" id="KW-0564">Palmitate</keyword>
<evidence type="ECO:0000256" key="5">
    <source>
        <dbReference type="ARBA" id="ARBA00009634"/>
    </source>
</evidence>
<evidence type="ECO:0000256" key="2">
    <source>
        <dbReference type="ARBA" id="ARBA00004177"/>
    </source>
</evidence>
<keyword evidence="15 26" id="KW-1133">Transmembrane helix</keyword>
<dbReference type="SUPFAM" id="SSF52200">
    <property type="entry name" value="Toll/Interleukin receptor TIR domain"/>
    <property type="match status" value="1"/>
</dbReference>
<feature type="transmembrane region" description="Helical" evidence="26">
    <location>
        <begin position="935"/>
        <end position="955"/>
    </location>
</feature>
<evidence type="ECO:0000256" key="16">
    <source>
        <dbReference type="ARBA" id="ARBA00023136"/>
    </source>
</evidence>
<dbReference type="InterPro" id="IPR001611">
    <property type="entry name" value="Leu-rich_rpt"/>
</dbReference>
<comment type="subunit">
    <text evidence="25">Monomer and homodimer. Exists as a monomer in the absence of unmethylated cytidine-phosphate-guanosine (CpG) ligand. Proteolytic processing of an insertion loop (Z-loop) is required for homodimerization upon binding to the unmethylated CpG ligand leading to its activation. Interacts with MYD88 via their respective TIR domains. Interacts with BTK. Interacts (via transmembrane domain) with UNC93B1. Interacts with CD300LH; the interaction may promote full activation of TLR9-triggered innate responses. Interacts with CNPY3 and HSP90B1; this interaction is required for proper folding in the endoplasmic reticulum. Interacts with SMPDL3B. Interacts with CD82; this interaction is essential for TLR9-dependent myddosome formation in response to CpG stimulation.</text>
</comment>
<dbReference type="InterPro" id="IPR000483">
    <property type="entry name" value="Cys-rich_flank_reg_C"/>
</dbReference>
<dbReference type="SMART" id="SM00082">
    <property type="entry name" value="LRRCT"/>
    <property type="match status" value="1"/>
</dbReference>
<proteinExistence type="inferred from homology"/>
<keyword evidence="9 26" id="KW-0812">Transmembrane</keyword>
<dbReference type="GO" id="GO:0005789">
    <property type="term" value="C:endoplasmic reticulum membrane"/>
    <property type="evidence" value="ECO:0007669"/>
    <property type="project" value="UniProtKB-SubCell"/>
</dbReference>
<evidence type="ECO:0000256" key="7">
    <source>
        <dbReference type="ARBA" id="ARBA00022588"/>
    </source>
</evidence>
<evidence type="ECO:0000256" key="20">
    <source>
        <dbReference type="ARBA" id="ARBA00023198"/>
    </source>
</evidence>
<dbReference type="SUPFAM" id="SSF52047">
    <property type="entry name" value="RNI-like"/>
    <property type="match status" value="1"/>
</dbReference>
<comment type="similarity">
    <text evidence="5">Belongs to the Toll-like receptor family.</text>
</comment>
<evidence type="ECO:0000256" key="4">
    <source>
        <dbReference type="ARBA" id="ARBA00004371"/>
    </source>
</evidence>
<evidence type="ECO:0000256" key="26">
    <source>
        <dbReference type="SAM" id="Phobius"/>
    </source>
</evidence>
<evidence type="ECO:0000256" key="14">
    <source>
        <dbReference type="ARBA" id="ARBA00022859"/>
    </source>
</evidence>
<dbReference type="GO" id="GO:0006954">
    <property type="term" value="P:inflammatory response"/>
    <property type="evidence" value="ECO:0007669"/>
    <property type="project" value="UniProtKB-KW"/>
</dbReference>
<evidence type="ECO:0000256" key="8">
    <source>
        <dbReference type="ARBA" id="ARBA00022614"/>
    </source>
</evidence>
<dbReference type="InterPro" id="IPR035897">
    <property type="entry name" value="Toll_tir_struct_dom_sf"/>
</dbReference>
<comment type="function">
    <text evidence="24">Key component of innate and adaptive immunity. TLRs (Toll-like receptors) control host immune response against pathogens through recognition of molecular patterns specific to microorganisms. TLR9 is a nucleotide-sensing TLR which is activated by unmethylated cytidine-phosphate-guanosine (CpG) dinucleotides. Acts via MYD88 and TRAF6, leading to NF-kappa-B activation, cytokine secretion and the inflammatory response. Upon CpG stimulation, induces B-cell proliferation, activation, survival and antibody production.</text>
</comment>
<evidence type="ECO:0000313" key="29">
    <source>
        <dbReference type="Proteomes" id="UP000472268"/>
    </source>
</evidence>
<evidence type="ECO:0000256" key="9">
    <source>
        <dbReference type="ARBA" id="ARBA00022692"/>
    </source>
</evidence>
<dbReference type="GO" id="GO:0034165">
    <property type="term" value="P:positive regulation of toll-like receptor 9 signaling pathway"/>
    <property type="evidence" value="ECO:0007669"/>
    <property type="project" value="UniProtKB-ARBA"/>
</dbReference>
<dbReference type="PANTHER" id="PTHR47410">
    <property type="entry name" value="TOLL-LIKE RECEPTOR 7-RELATED"/>
    <property type="match status" value="1"/>
</dbReference>
<dbReference type="PANTHER" id="PTHR47410:SF1">
    <property type="entry name" value="TOLL-LIKE RECEPTOR 8"/>
    <property type="match status" value="1"/>
</dbReference>
<evidence type="ECO:0000256" key="15">
    <source>
        <dbReference type="ARBA" id="ARBA00022989"/>
    </source>
</evidence>
<keyword evidence="14" id="KW-0391">Immunity</keyword>
<evidence type="ECO:0000256" key="3">
    <source>
        <dbReference type="ARBA" id="ARBA00004262"/>
    </source>
</evidence>
<dbReference type="GO" id="GO:0007249">
    <property type="term" value="P:canonical NF-kappaB signal transduction"/>
    <property type="evidence" value="ECO:0007669"/>
    <property type="project" value="TreeGrafter"/>
</dbReference>
<keyword evidence="19" id="KW-0325">Glycoprotein</keyword>
<dbReference type="AlphaFoldDB" id="A0A673UHV0"/>
<evidence type="ECO:0000256" key="22">
    <source>
        <dbReference type="ARBA" id="ARBA00023288"/>
    </source>
</evidence>
<evidence type="ECO:0000256" key="10">
    <source>
        <dbReference type="ARBA" id="ARBA00022729"/>
    </source>
</evidence>
<keyword evidence="7" id="KW-0399">Innate immunity</keyword>
<dbReference type="SMART" id="SM00369">
    <property type="entry name" value="LRR_TYP"/>
    <property type="match status" value="14"/>
</dbReference>
<evidence type="ECO:0000256" key="25">
    <source>
        <dbReference type="ARBA" id="ARBA00046617"/>
    </source>
</evidence>
<evidence type="ECO:0000259" key="27">
    <source>
        <dbReference type="PROSITE" id="PS50104"/>
    </source>
</evidence>
<dbReference type="PROSITE" id="PS51450">
    <property type="entry name" value="LRR"/>
    <property type="match status" value="3"/>
</dbReference>
<sequence length="1149" mass="131397">MASLRDLGDIRGVKSTTQGHRGSKCFHPELTQFCPISSIGSPILPGTRISLRSLETTADSVISGTQESTFRKLAREVLTQLVHRAQWRKYRGLFMEGSLQQGKPEFPQENMTLWSLLLTCLFLPISSFHELFTGAYHSRSYPCDEKIKNDSVIAQCNNLRLQEVPQTVSKYVTALDLSNNFITFIRNDSFQGLQNLTTINLNHNANQQHLNENPDISKSGMRIADGAFLNLQNLNQLLLEDNQLDQIPAGLPGSLRELSLIQNNIICVTKKNTSGLMNLERLYLGWNCYFGNNCDNKTFDIEDGTFESLTNLKVLSLSFNKLVHVPPKLPDSLIELYLSNTKIKVVSQEDFKGLTNLKVLDLSGNCPRCFNAPFPCTPCEGGSSIQIHPLAFQTLTELRYLNLSSTSLRKIPATWFESMHKLKVLHLEFNYLVNEIASGEFLTKLPSLEILDLSYNYEKAKYPSYISISQNFSHLTLLQTLHLRGYVFQELKAEHFKPLMSLSNLKTINLGINFIKQINFTLFQNFPNLTIIYLSENRISPLVNNIKQNDTSGSSFESHIRRLRSADTGFDPHSNFYHNTNPLIKPQCTAYGKALDLSLNSIFFIGPQQFKAFHDIACLNLSSNGNGQVLHGTEFSAVPHIKYLDLTNNRLDFDDDNALSDLPDLEVLDLSYNAHYFRIAGVTHRLGFIQNLTQLKVLNLSHNSIYTLTEQDLRSMSLSELVFSGNRLDILWNAERDKYWKIFTNLRNLKWLDLSLNNLRRIPNEAFINLPQSLTKLLISDNVLNFFNWTLLQQFPHLKLLDLSGNRLSSLTNSLSKFTPSLRTLLLRRNRISHLPSGFLSEASSLSHLDLSFNLLKMINKSTLQTKTATNLAILELGRNPFDCTCDIGDFRRWMDENLDVTIPRLADVICSSPGDQRGKSIVSLELTTCISDTIAAILCFFTFFITITVMLAALGHHWFYWDVWFIYHVCLAKVKGYRSLSTSQTFYDAYVSYDTKDASVTDWVINELRFHLEESEEKNVLLCLEERDWDPGLAIIDNLMQSINQSKKTIFVLTKKYAKTWNFKTAFYLALQRLMDENMDVIIFILLEPVLQNSQYLRLRQRICKSSILQWPDNPKAEGLFWQSLKNVVLTENDSRYNNLYVDSIKQY</sequence>
<dbReference type="Pfam" id="PF01582">
    <property type="entry name" value="TIR"/>
    <property type="match status" value="1"/>
</dbReference>
<dbReference type="GO" id="GO:0005768">
    <property type="term" value="C:endosome"/>
    <property type="evidence" value="ECO:0007669"/>
    <property type="project" value="UniProtKB-SubCell"/>
</dbReference>
<protein>
    <recommendedName>
        <fullName evidence="6">Toll-like receptor 9</fullName>
    </recommendedName>
</protein>
<dbReference type="GO" id="GO:0002224">
    <property type="term" value="P:toll-like receptor signaling pathway"/>
    <property type="evidence" value="ECO:0007669"/>
    <property type="project" value="TreeGrafter"/>
</dbReference>
<dbReference type="GO" id="GO:0038187">
    <property type="term" value="F:pattern recognition receptor activity"/>
    <property type="evidence" value="ECO:0007669"/>
    <property type="project" value="UniProtKB-ARBA"/>
</dbReference>
<keyword evidence="29" id="KW-1185">Reference proteome</keyword>
<organism evidence="28 29">
    <name type="scientific">Suricata suricatta</name>
    <name type="common">Meerkat</name>
    <dbReference type="NCBI Taxonomy" id="37032"/>
    <lineage>
        <taxon>Eukaryota</taxon>
        <taxon>Metazoa</taxon>
        <taxon>Chordata</taxon>
        <taxon>Craniata</taxon>
        <taxon>Vertebrata</taxon>
        <taxon>Euteleostomi</taxon>
        <taxon>Mammalia</taxon>
        <taxon>Eutheria</taxon>
        <taxon>Laurasiatheria</taxon>
        <taxon>Carnivora</taxon>
        <taxon>Feliformia</taxon>
        <taxon>Herpestidae</taxon>
        <taxon>Suricata</taxon>
    </lineage>
</organism>
<dbReference type="FunFam" id="3.40.50.10140:FF:000003">
    <property type="entry name" value="Toll-like receptor 7"/>
    <property type="match status" value="1"/>
</dbReference>
<keyword evidence="10" id="KW-0732">Signal</keyword>
<keyword evidence="11" id="KW-0677">Repeat</keyword>
<dbReference type="Proteomes" id="UP000472268">
    <property type="component" value="Unplaced"/>
</dbReference>
<dbReference type="GO" id="GO:0045322">
    <property type="term" value="F:unmethylated CpG binding"/>
    <property type="evidence" value="ECO:0007669"/>
    <property type="project" value="UniProtKB-ARBA"/>
</dbReference>
<reference evidence="28" key="1">
    <citation type="submission" date="2025-08" db="UniProtKB">
        <authorList>
            <consortium name="Ensembl"/>
        </authorList>
    </citation>
    <scope>IDENTIFICATION</scope>
</reference>
<keyword evidence="21" id="KW-0458">Lysosome</keyword>
<dbReference type="Gene3D" id="3.40.50.10140">
    <property type="entry name" value="Toll/interleukin-1 receptor homology (TIR) domain"/>
    <property type="match status" value="1"/>
</dbReference>
<dbReference type="GO" id="GO:0045087">
    <property type="term" value="P:innate immune response"/>
    <property type="evidence" value="ECO:0007669"/>
    <property type="project" value="UniProtKB-KW"/>
</dbReference>
<evidence type="ECO:0000313" key="28">
    <source>
        <dbReference type="Ensembl" id="ENSSSUP00005025118.1"/>
    </source>
</evidence>
<dbReference type="GO" id="GO:0005886">
    <property type="term" value="C:plasma membrane"/>
    <property type="evidence" value="ECO:0007669"/>
    <property type="project" value="TreeGrafter"/>
</dbReference>
<dbReference type="SUPFAM" id="SSF52058">
    <property type="entry name" value="L domain-like"/>
    <property type="match status" value="1"/>
</dbReference>
<evidence type="ECO:0000256" key="1">
    <source>
        <dbReference type="ARBA" id="ARBA00004115"/>
    </source>
</evidence>
<keyword evidence="12" id="KW-0967">Endosome</keyword>
<dbReference type="GO" id="GO:0005764">
    <property type="term" value="C:lysosome"/>
    <property type="evidence" value="ECO:0007669"/>
    <property type="project" value="UniProtKB-SubCell"/>
</dbReference>
<keyword evidence="18" id="KW-0675">Receptor</keyword>
<evidence type="ECO:0000256" key="12">
    <source>
        <dbReference type="ARBA" id="ARBA00022753"/>
    </source>
</evidence>
<dbReference type="Gene3D" id="3.80.10.10">
    <property type="entry name" value="Ribonuclease Inhibitor"/>
    <property type="match status" value="1"/>
</dbReference>
<evidence type="ECO:0000256" key="23">
    <source>
        <dbReference type="ARBA" id="ARBA00023329"/>
    </source>
</evidence>
<keyword evidence="23" id="KW-0968">Cytoplasmic vesicle</keyword>
<evidence type="ECO:0000256" key="6">
    <source>
        <dbReference type="ARBA" id="ARBA00017400"/>
    </source>
</evidence>
<gene>
    <name evidence="28" type="primary">TLR8</name>
</gene>
<dbReference type="OMA" id="LSWNCYF"/>
<evidence type="ECO:0000256" key="24">
    <source>
        <dbReference type="ARBA" id="ARBA00024895"/>
    </source>
</evidence>
<dbReference type="InterPro" id="IPR032675">
    <property type="entry name" value="LRR_dom_sf"/>
</dbReference>
<evidence type="ECO:0000256" key="17">
    <source>
        <dbReference type="ARBA" id="ARBA00023139"/>
    </source>
</evidence>
<dbReference type="FunFam" id="3.80.10.10:FF:000037">
    <property type="entry name" value="Toll-like receptor 7"/>
    <property type="match status" value="1"/>
</dbReference>
<dbReference type="InterPro" id="IPR000157">
    <property type="entry name" value="TIR_dom"/>
</dbReference>
<evidence type="ECO:0000256" key="11">
    <source>
        <dbReference type="ARBA" id="ARBA00022737"/>
    </source>
</evidence>
<name>A0A673UHV0_SURSU</name>
<dbReference type="SMART" id="SM00365">
    <property type="entry name" value="LRR_SD22"/>
    <property type="match status" value="7"/>
</dbReference>
<dbReference type="GO" id="GO:0051607">
    <property type="term" value="P:defense response to virus"/>
    <property type="evidence" value="ECO:0007669"/>
    <property type="project" value="TreeGrafter"/>
</dbReference>
<dbReference type="Pfam" id="PF13855">
    <property type="entry name" value="LRR_8"/>
    <property type="match status" value="6"/>
</dbReference>
<keyword evidence="13" id="KW-0256">Endoplasmic reticulum</keyword>
<keyword evidence="8" id="KW-0433">Leucine-rich repeat</keyword>
<keyword evidence="16 26" id="KW-0472">Membrane</keyword>
<dbReference type="GO" id="GO:0032755">
    <property type="term" value="P:positive regulation of interleukin-6 production"/>
    <property type="evidence" value="ECO:0007669"/>
    <property type="project" value="TreeGrafter"/>
</dbReference>
<reference evidence="28" key="2">
    <citation type="submission" date="2025-09" db="UniProtKB">
        <authorList>
            <consortium name="Ensembl"/>
        </authorList>
    </citation>
    <scope>IDENTIFICATION</scope>
</reference>
<accession>A0A673UHV0</accession>
<keyword evidence="22" id="KW-0449">Lipoprotein</keyword>
<keyword evidence="20" id="KW-0395">Inflammatory response</keyword>
<dbReference type="GO" id="GO:0045335">
    <property type="term" value="C:phagocytic vesicle"/>
    <property type="evidence" value="ECO:0007669"/>
    <property type="project" value="UniProtKB-SubCell"/>
</dbReference>
<dbReference type="SMART" id="SM00255">
    <property type="entry name" value="TIR"/>
    <property type="match status" value="1"/>
</dbReference>
<dbReference type="InterPro" id="IPR003591">
    <property type="entry name" value="Leu-rich_rpt_typical-subtyp"/>
</dbReference>
<comment type="subcellular location">
    <subcellularLocation>
        <location evidence="3">Cytoplasmic vesicle</location>
        <location evidence="3">Phagosome</location>
    </subcellularLocation>
    <subcellularLocation>
        <location evidence="1">Endoplasmic reticulum membrane</location>
        <topology evidence="1">Single-pass type I membrane protein</topology>
    </subcellularLocation>
    <subcellularLocation>
        <location evidence="2">Endosome</location>
    </subcellularLocation>
    <subcellularLocation>
        <location evidence="4">Lysosome</location>
    </subcellularLocation>
</comment>
<evidence type="ECO:0000256" key="19">
    <source>
        <dbReference type="ARBA" id="ARBA00023180"/>
    </source>
</evidence>
<dbReference type="PROSITE" id="PS50104">
    <property type="entry name" value="TIR"/>
    <property type="match status" value="1"/>
</dbReference>
<evidence type="ECO:0000256" key="13">
    <source>
        <dbReference type="ARBA" id="ARBA00022824"/>
    </source>
</evidence>